<protein>
    <recommendedName>
        <fullName evidence="4">Flagellar brake protein YcgR</fullName>
    </recommendedName>
    <alternativeName>
        <fullName evidence="4">Cyclic di-GMP binding protein YcgR</fullName>
    </alternativeName>
</protein>
<dbReference type="HAMAP" id="MF_01457">
    <property type="entry name" value="YcgR"/>
    <property type="match status" value="1"/>
</dbReference>
<dbReference type="GO" id="GO:0035438">
    <property type="term" value="F:cyclic-di-GMP binding"/>
    <property type="evidence" value="ECO:0007669"/>
    <property type="project" value="UniProtKB-UniRule"/>
</dbReference>
<dbReference type="OrthoDB" id="5572581at2"/>
<comment type="subcellular location">
    <subcellularLocation>
        <location evidence="4">Bacterial flagellum basal body</location>
    </subcellularLocation>
</comment>
<evidence type="ECO:0000256" key="1">
    <source>
        <dbReference type="ARBA" id="ARBA00022636"/>
    </source>
</evidence>
<dbReference type="RefSeq" id="WP_082864363.1">
    <property type="nucleotide sequence ID" value="NZ_FCOI02000003.1"/>
</dbReference>
<comment type="function">
    <text evidence="4">Acts as a flagellar brake, regulating swimming and swarming in a bis-(3'-5') cyclic diguanylic acid (c-di-GMP)-dependent manner. Binds 1 c-di-GMP dimer per subunit. Increasing levels of c-di-GMP lead to decreased motility.</text>
</comment>
<organism evidence="7 8">
    <name type="scientific">Caballeronia temeraria</name>
    <dbReference type="NCBI Taxonomy" id="1777137"/>
    <lineage>
        <taxon>Bacteria</taxon>
        <taxon>Pseudomonadati</taxon>
        <taxon>Pseudomonadota</taxon>
        <taxon>Betaproteobacteria</taxon>
        <taxon>Burkholderiales</taxon>
        <taxon>Burkholderiaceae</taxon>
        <taxon>Caballeronia</taxon>
    </lineage>
</organism>
<gene>
    <name evidence="4" type="primary">ycgR</name>
    <name evidence="7" type="ORF">AWB76_01386</name>
</gene>
<evidence type="ECO:0000256" key="2">
    <source>
        <dbReference type="ARBA" id="ARBA00022741"/>
    </source>
</evidence>
<proteinExistence type="inferred from homology"/>
<dbReference type="GO" id="GO:0071973">
    <property type="term" value="P:bacterial-type flagellum-dependent cell motility"/>
    <property type="evidence" value="ECO:0007669"/>
    <property type="project" value="UniProtKB-UniRule"/>
</dbReference>
<evidence type="ECO:0000313" key="7">
    <source>
        <dbReference type="EMBL" id="SAK49870.1"/>
    </source>
</evidence>
<dbReference type="GO" id="GO:0071945">
    <property type="term" value="P:regulation of bacterial-type flagellum-dependent cell motility by regulation of motor speed"/>
    <property type="evidence" value="ECO:0007669"/>
    <property type="project" value="UniProtKB-UniRule"/>
</dbReference>
<comment type="similarity">
    <text evidence="4">Belongs to the YcgR family.</text>
</comment>
<evidence type="ECO:0000256" key="4">
    <source>
        <dbReference type="HAMAP-Rule" id="MF_01457"/>
    </source>
</evidence>
<evidence type="ECO:0000313" key="8">
    <source>
        <dbReference type="Proteomes" id="UP000054624"/>
    </source>
</evidence>
<dbReference type="AlphaFoldDB" id="A0A157ZWJ1"/>
<reference evidence="8" key="1">
    <citation type="submission" date="2016-01" db="EMBL/GenBank/DDBJ databases">
        <authorList>
            <person name="Peeters Charlotte."/>
        </authorList>
    </citation>
    <scope>NUCLEOTIDE SEQUENCE [LARGE SCALE GENOMIC DNA]</scope>
</reference>
<keyword evidence="8" id="KW-1185">Reference proteome</keyword>
<dbReference type="Gene3D" id="2.30.110.10">
    <property type="entry name" value="Electron Transport, Fmn-binding Protein, Chain A"/>
    <property type="match status" value="1"/>
</dbReference>
<feature type="domain" description="Type III secretion system flagellar brake protein YcgR PilZN" evidence="6">
    <location>
        <begin position="22"/>
        <end position="126"/>
    </location>
</feature>
<accession>A0A157ZWJ1</accession>
<dbReference type="InterPro" id="IPR012349">
    <property type="entry name" value="Split_barrel_FMN-bd"/>
</dbReference>
<dbReference type="InterPro" id="IPR009926">
    <property type="entry name" value="T3SS_YcgR_PilZN"/>
</dbReference>
<dbReference type="Gene3D" id="2.40.10.220">
    <property type="entry name" value="predicted glycosyltransferase like domains"/>
    <property type="match status" value="1"/>
</dbReference>
<evidence type="ECO:0000259" key="5">
    <source>
        <dbReference type="Pfam" id="PF07238"/>
    </source>
</evidence>
<dbReference type="InterPro" id="IPR023787">
    <property type="entry name" value="T3SS_YcgR"/>
</dbReference>
<keyword evidence="3 4" id="KW-0975">Bacterial flagellum</keyword>
<name>A0A157ZWJ1_9BURK</name>
<dbReference type="EMBL" id="FCOI02000003">
    <property type="protein sequence ID" value="SAK49870.1"/>
    <property type="molecule type" value="Genomic_DNA"/>
</dbReference>
<feature type="domain" description="PilZ" evidence="5">
    <location>
        <begin position="128"/>
        <end position="241"/>
    </location>
</feature>
<keyword evidence="1 4" id="KW-0973">c-di-GMP</keyword>
<evidence type="ECO:0000259" key="6">
    <source>
        <dbReference type="Pfam" id="PF07317"/>
    </source>
</evidence>
<dbReference type="STRING" id="1777137.AWB76_01386"/>
<dbReference type="Pfam" id="PF07317">
    <property type="entry name" value="PilZN"/>
    <property type="match status" value="1"/>
</dbReference>
<comment type="subunit">
    <text evidence="4">Monomer. Interacts with the flagellar basal bodies.</text>
</comment>
<dbReference type="Proteomes" id="UP000054624">
    <property type="component" value="Unassembled WGS sequence"/>
</dbReference>
<dbReference type="Pfam" id="PF07238">
    <property type="entry name" value="PilZ"/>
    <property type="match status" value="1"/>
</dbReference>
<keyword evidence="2 4" id="KW-0547">Nucleotide-binding</keyword>
<sequence length="252" mass="28402">MLAEPLPHTTDIEKFAEDHERFARHTPSEISVVLRTLVQRRDMLTVTSGHGQIVTQLLEVDVREGRIVFDWGGVESDNRALLEARQLYFKGAPEGVRVEFTTLAAHAVTYQGRQAFEVSFPEKLYQFQRREYFRVPAPILEPFYAKGAFADGESFRYEVHDLSLGGIALRMDMPRLAETERGTVFNDVVLHLGPGAALPVDLELVSPRTVATPRGDVRYVVGFRFVRLSGAAENVLQRLITRMEAKRCSLSA</sequence>
<dbReference type="InterPro" id="IPR009875">
    <property type="entry name" value="PilZ_domain"/>
</dbReference>
<dbReference type="GO" id="GO:0009425">
    <property type="term" value="C:bacterial-type flagellum basal body"/>
    <property type="evidence" value="ECO:0007669"/>
    <property type="project" value="UniProtKB-SubCell"/>
</dbReference>
<evidence type="ECO:0000256" key="3">
    <source>
        <dbReference type="ARBA" id="ARBA00023143"/>
    </source>
</evidence>